<evidence type="ECO:0000256" key="1">
    <source>
        <dbReference type="ARBA" id="ARBA00004141"/>
    </source>
</evidence>
<dbReference type="Proteomes" id="UP000790833">
    <property type="component" value="Unassembled WGS sequence"/>
</dbReference>
<gene>
    <name evidence="12" type="ORF">KQ657_003114</name>
</gene>
<dbReference type="Pfam" id="PF00005">
    <property type="entry name" value="ABC_tran"/>
    <property type="match status" value="1"/>
</dbReference>
<dbReference type="Gene3D" id="3.40.50.300">
    <property type="entry name" value="P-loop containing nucleotide triphosphate hydrolases"/>
    <property type="match status" value="1"/>
</dbReference>
<evidence type="ECO:0000256" key="6">
    <source>
        <dbReference type="ARBA" id="ARBA00022840"/>
    </source>
</evidence>
<dbReference type="SUPFAM" id="SSF52540">
    <property type="entry name" value="P-loop containing nucleoside triphosphate hydrolases"/>
    <property type="match status" value="1"/>
</dbReference>
<dbReference type="EMBL" id="JAHMUF010000029">
    <property type="protein sequence ID" value="KAG7191439.1"/>
    <property type="molecule type" value="Genomic_DNA"/>
</dbReference>
<evidence type="ECO:0000313" key="13">
    <source>
        <dbReference type="Proteomes" id="UP000790833"/>
    </source>
</evidence>
<evidence type="ECO:0000256" key="9">
    <source>
        <dbReference type="SAM" id="MobiDB-lite"/>
    </source>
</evidence>
<dbReference type="AlphaFoldDB" id="A0A9P8AG98"/>
<keyword evidence="13" id="KW-1185">Reference proteome</keyword>
<keyword evidence="3" id="KW-0813">Transport</keyword>
<comment type="caution">
    <text evidence="12">The sequence shown here is derived from an EMBL/GenBank/DDBJ whole genome shotgun (WGS) entry which is preliminary data.</text>
</comment>
<keyword evidence="5" id="KW-0547">Nucleotide-binding</keyword>
<organism evidence="12 13">
    <name type="scientific">Scheffersomyces spartinae</name>
    <dbReference type="NCBI Taxonomy" id="45513"/>
    <lineage>
        <taxon>Eukaryota</taxon>
        <taxon>Fungi</taxon>
        <taxon>Dikarya</taxon>
        <taxon>Ascomycota</taxon>
        <taxon>Saccharomycotina</taxon>
        <taxon>Pichiomycetes</taxon>
        <taxon>Debaryomycetaceae</taxon>
        <taxon>Scheffersomyces</taxon>
    </lineage>
</organism>
<comment type="similarity">
    <text evidence="2">Belongs to the ABC transporter superfamily. ABCG family. Eye pigment precursor importer (TC 3.A.1.204) subfamily.</text>
</comment>
<dbReference type="GO" id="GO:0016020">
    <property type="term" value="C:membrane"/>
    <property type="evidence" value="ECO:0007669"/>
    <property type="project" value="UniProtKB-SubCell"/>
</dbReference>
<feature type="transmembrane region" description="Helical" evidence="10">
    <location>
        <begin position="503"/>
        <end position="525"/>
    </location>
</feature>
<feature type="transmembrane region" description="Helical" evidence="10">
    <location>
        <begin position="438"/>
        <end position="467"/>
    </location>
</feature>
<feature type="domain" description="ABC transporter" evidence="11">
    <location>
        <begin position="6"/>
        <end position="253"/>
    </location>
</feature>
<feature type="transmembrane region" description="Helical" evidence="10">
    <location>
        <begin position="479"/>
        <end position="497"/>
    </location>
</feature>
<keyword evidence="4 10" id="KW-0812">Transmembrane</keyword>
<sequence>MSVLVFRWNDINVTVPDRATGNPINLLTDASGELKAGEMIALMGPSGSGKTTLLNVLAHRGIPPKASSSGSMTTNLGKVTSRNISKFSAYVEQEDSLIGSLTVIETVDFAAKFTDSESTASERKERVAEIIASLGLKGQSGTKVGTPLQKGISGGQKRRLSVAAQVITQPSVLFLDEPTSGLDSTASHKVIQSIKHLAAENNMMVIVSIHQPSTATFDLFDKVLFLSKGITVYNGKVSEVCDYFNTVTPYPIPTHYNPAEFILELINTDFKSDGDDDDDNNNDNNQAALDKVQVVHQLKSLWDDKRPRYSMSEDDTEKSADPFDQQPQDSNADQQQHHSGIIYNLRQTYYLTHRLLIKSRRDFLAYYARVAMYLGLAIMMGTVWLRLGTQQKNIQPFMNAIFFSGAFMSFMSVAYIPAYLEDYQLYKKEHLNGLYGPFAFVVSNFIVGIPFLFGISLLFSIVTYFMCNFRHSGSGFGMYLTWLFIDLVAAESMTVMVSTAFPMFVIALALTAFMNGLWMSVGGFLVSTNVLNAFWRYTFYWINYQRFVFQGMMFNEFKPDRVFDCGKGCQCMYASPLQDQCKISGDAVLKAVGYGKEDVGLWMGLTIALIFAYRLATYIILKIRK</sequence>
<feature type="transmembrane region" description="Helical" evidence="10">
    <location>
        <begin position="599"/>
        <end position="621"/>
    </location>
</feature>
<reference evidence="12" key="1">
    <citation type="submission" date="2021-03" db="EMBL/GenBank/DDBJ databases">
        <authorList>
            <person name="Palmer J.M."/>
        </authorList>
    </citation>
    <scope>NUCLEOTIDE SEQUENCE</scope>
    <source>
        <strain evidence="12">ARV_011</strain>
    </source>
</reference>
<evidence type="ECO:0000256" key="5">
    <source>
        <dbReference type="ARBA" id="ARBA00022741"/>
    </source>
</evidence>
<evidence type="ECO:0000256" key="10">
    <source>
        <dbReference type="SAM" id="Phobius"/>
    </source>
</evidence>
<dbReference type="InterPro" id="IPR003593">
    <property type="entry name" value="AAA+_ATPase"/>
</dbReference>
<dbReference type="RefSeq" id="XP_043046991.1">
    <property type="nucleotide sequence ID" value="XM_043193850.1"/>
</dbReference>
<dbReference type="PROSITE" id="PS00211">
    <property type="entry name" value="ABC_TRANSPORTER_1"/>
    <property type="match status" value="1"/>
</dbReference>
<name>A0A9P8AG98_9ASCO</name>
<dbReference type="GO" id="GO:0016887">
    <property type="term" value="F:ATP hydrolysis activity"/>
    <property type="evidence" value="ECO:0007669"/>
    <property type="project" value="InterPro"/>
</dbReference>
<evidence type="ECO:0000256" key="2">
    <source>
        <dbReference type="ARBA" id="ARBA00005814"/>
    </source>
</evidence>
<comment type="subcellular location">
    <subcellularLocation>
        <location evidence="1">Membrane</location>
        <topology evidence="1">Multi-pass membrane protein</topology>
    </subcellularLocation>
</comment>
<evidence type="ECO:0000256" key="7">
    <source>
        <dbReference type="ARBA" id="ARBA00022989"/>
    </source>
</evidence>
<dbReference type="SMART" id="SM00382">
    <property type="entry name" value="AAA"/>
    <property type="match status" value="1"/>
</dbReference>
<dbReference type="PROSITE" id="PS50893">
    <property type="entry name" value="ABC_TRANSPORTER_2"/>
    <property type="match status" value="1"/>
</dbReference>
<feature type="region of interest" description="Disordered" evidence="9">
    <location>
        <begin position="307"/>
        <end position="336"/>
    </location>
</feature>
<dbReference type="Pfam" id="PF01061">
    <property type="entry name" value="ABC2_membrane"/>
    <property type="match status" value="1"/>
</dbReference>
<keyword evidence="8 10" id="KW-0472">Membrane</keyword>
<evidence type="ECO:0000256" key="3">
    <source>
        <dbReference type="ARBA" id="ARBA00022448"/>
    </source>
</evidence>
<feature type="transmembrane region" description="Helical" evidence="10">
    <location>
        <begin position="397"/>
        <end position="418"/>
    </location>
</feature>
<proteinExistence type="inferred from homology"/>
<dbReference type="InterPro" id="IPR017871">
    <property type="entry name" value="ABC_transporter-like_CS"/>
</dbReference>
<keyword evidence="6" id="KW-0067">ATP-binding</keyword>
<dbReference type="InterPro" id="IPR043926">
    <property type="entry name" value="ABCG_dom"/>
</dbReference>
<evidence type="ECO:0000256" key="4">
    <source>
        <dbReference type="ARBA" id="ARBA00022692"/>
    </source>
</evidence>
<dbReference type="InterPro" id="IPR052215">
    <property type="entry name" value="Plant_ABCG"/>
</dbReference>
<dbReference type="GO" id="GO:0140359">
    <property type="term" value="F:ABC-type transporter activity"/>
    <property type="evidence" value="ECO:0007669"/>
    <property type="project" value="InterPro"/>
</dbReference>
<evidence type="ECO:0000259" key="11">
    <source>
        <dbReference type="PROSITE" id="PS50893"/>
    </source>
</evidence>
<evidence type="ECO:0000256" key="8">
    <source>
        <dbReference type="ARBA" id="ARBA00023136"/>
    </source>
</evidence>
<evidence type="ECO:0000313" key="12">
    <source>
        <dbReference type="EMBL" id="KAG7191439.1"/>
    </source>
</evidence>
<dbReference type="InterPro" id="IPR003439">
    <property type="entry name" value="ABC_transporter-like_ATP-bd"/>
</dbReference>
<feature type="compositionally biased region" description="Low complexity" evidence="9">
    <location>
        <begin position="324"/>
        <end position="334"/>
    </location>
</feature>
<dbReference type="Pfam" id="PF19055">
    <property type="entry name" value="ABC2_membrane_7"/>
    <property type="match status" value="1"/>
</dbReference>
<keyword evidence="7 10" id="KW-1133">Transmembrane helix</keyword>
<protein>
    <recommendedName>
        <fullName evidence="11">ABC transporter domain-containing protein</fullName>
    </recommendedName>
</protein>
<dbReference type="PANTHER" id="PTHR48042">
    <property type="entry name" value="ABC TRANSPORTER G FAMILY MEMBER 11"/>
    <property type="match status" value="1"/>
</dbReference>
<dbReference type="InterPro" id="IPR013525">
    <property type="entry name" value="ABC2_TM"/>
</dbReference>
<accession>A0A9P8AG98</accession>
<dbReference type="InterPro" id="IPR027417">
    <property type="entry name" value="P-loop_NTPase"/>
</dbReference>
<dbReference type="PANTHER" id="PTHR48042:SF11">
    <property type="entry name" value="ABC TRANSPORTER G FAMILY MEMBER 11"/>
    <property type="match status" value="1"/>
</dbReference>
<dbReference type="OrthoDB" id="66620at2759"/>
<dbReference type="GeneID" id="66116488"/>
<dbReference type="GO" id="GO:0005524">
    <property type="term" value="F:ATP binding"/>
    <property type="evidence" value="ECO:0007669"/>
    <property type="project" value="UniProtKB-KW"/>
</dbReference>
<feature type="transmembrane region" description="Helical" evidence="10">
    <location>
        <begin position="364"/>
        <end position="385"/>
    </location>
</feature>